<accession>A0ABP9G1U5</accession>
<dbReference type="InterPro" id="IPR019052">
    <property type="entry name" value="DUF2383"/>
</dbReference>
<gene>
    <name evidence="2" type="ORF">GCM10023313_33040</name>
</gene>
<name>A0ABP9G1U5_9SPHI</name>
<dbReference type="EMBL" id="BAABJI010000004">
    <property type="protein sequence ID" value="GAA4925991.1"/>
    <property type="molecule type" value="Genomic_DNA"/>
</dbReference>
<dbReference type="NCBIfam" id="TIGR02284">
    <property type="entry name" value="PA2169 family four-helix-bundle protein"/>
    <property type="match status" value="1"/>
</dbReference>
<dbReference type="Proteomes" id="UP001501436">
    <property type="component" value="Unassembled WGS sequence"/>
</dbReference>
<dbReference type="InterPro" id="IPR012347">
    <property type="entry name" value="Ferritin-like"/>
</dbReference>
<organism evidence="2 3">
    <name type="scientific">Mucilaginibacter defluvii</name>
    <dbReference type="NCBI Taxonomy" id="1196019"/>
    <lineage>
        <taxon>Bacteria</taxon>
        <taxon>Pseudomonadati</taxon>
        <taxon>Bacteroidota</taxon>
        <taxon>Sphingobacteriia</taxon>
        <taxon>Sphingobacteriales</taxon>
        <taxon>Sphingobacteriaceae</taxon>
        <taxon>Mucilaginibacter</taxon>
    </lineage>
</organism>
<protein>
    <submittedName>
        <fullName evidence="2">PA2169 family four-helix-bundle protein</fullName>
    </submittedName>
</protein>
<dbReference type="InterPro" id="IPR009078">
    <property type="entry name" value="Ferritin-like_SF"/>
</dbReference>
<reference evidence="3" key="1">
    <citation type="journal article" date="2019" name="Int. J. Syst. Evol. Microbiol.">
        <title>The Global Catalogue of Microorganisms (GCM) 10K type strain sequencing project: providing services to taxonomists for standard genome sequencing and annotation.</title>
        <authorList>
            <consortium name="The Broad Institute Genomics Platform"/>
            <consortium name="The Broad Institute Genome Sequencing Center for Infectious Disease"/>
            <person name="Wu L."/>
            <person name="Ma J."/>
        </authorList>
    </citation>
    <scope>NUCLEOTIDE SEQUENCE [LARGE SCALE GENOMIC DNA]</scope>
    <source>
        <strain evidence="3">JCM 18283</strain>
    </source>
</reference>
<evidence type="ECO:0000259" key="1">
    <source>
        <dbReference type="Pfam" id="PF09537"/>
    </source>
</evidence>
<dbReference type="SUPFAM" id="SSF47240">
    <property type="entry name" value="Ferritin-like"/>
    <property type="match status" value="1"/>
</dbReference>
<dbReference type="InterPro" id="IPR011971">
    <property type="entry name" value="CHP02284"/>
</dbReference>
<evidence type="ECO:0000313" key="3">
    <source>
        <dbReference type="Proteomes" id="UP001501436"/>
    </source>
</evidence>
<sequence>MATTEKSVETLNDLIKINNDRIDGFERAAKELSAEDLDLRNLFTLFAHDSRGNAQELMAAVALHGETPESGNSVTGTLHRTWLDVKATFTGHDRKSILQECERGEDAIKKAYQEALADNSLPEDVRAILLQQQQKVNEGHDKIKALRDGVA</sequence>
<evidence type="ECO:0000313" key="2">
    <source>
        <dbReference type="EMBL" id="GAA4925991.1"/>
    </source>
</evidence>
<dbReference type="InterPro" id="IPR016920">
    <property type="entry name" value="UCP029477"/>
</dbReference>
<dbReference type="RefSeq" id="WP_345332912.1">
    <property type="nucleotide sequence ID" value="NZ_BAABJI010000004.1"/>
</dbReference>
<comment type="caution">
    <text evidence="2">The sequence shown here is derived from an EMBL/GenBank/DDBJ whole genome shotgun (WGS) entry which is preliminary data.</text>
</comment>
<keyword evidence="3" id="KW-1185">Reference proteome</keyword>
<dbReference type="PIRSF" id="PIRSF029477">
    <property type="entry name" value="UCP029477"/>
    <property type="match status" value="1"/>
</dbReference>
<proteinExistence type="predicted"/>
<feature type="domain" description="DUF2383" evidence="1">
    <location>
        <begin position="8"/>
        <end position="117"/>
    </location>
</feature>
<dbReference type="Gene3D" id="1.20.1260.10">
    <property type="match status" value="1"/>
</dbReference>
<dbReference type="Pfam" id="PF09537">
    <property type="entry name" value="DUF2383"/>
    <property type="match status" value="1"/>
</dbReference>